<evidence type="ECO:0000313" key="3">
    <source>
        <dbReference type="Proteomes" id="UP000265618"/>
    </source>
</evidence>
<dbReference type="AlphaFoldDB" id="A0A9K3CZD0"/>
<protein>
    <submittedName>
        <fullName evidence="2">Uncharacterized protein</fullName>
    </submittedName>
</protein>
<evidence type="ECO:0000313" key="2">
    <source>
        <dbReference type="EMBL" id="GIQ85802.1"/>
    </source>
</evidence>
<feature type="non-terminal residue" evidence="2">
    <location>
        <position position="1"/>
    </location>
</feature>
<sequence>ATSSHAPLLLALHKHMSAGRDRVYDPLCRLDQRLHVCGVQTVSLSPLLASCAIGEGCIGAPSAPGHDYTQCMQAELHGSVTKVMERAEHFAVECVSEIAADSALKGAPMSAWQHCYLAQRVAQDAFVHLSLSLLPCIRLAFSTLPSSLSAMHAHMQSLSGCVYTEGGVSNSIVQGLLLKANGELLDNTDTRMVQPLSLGDRGRERPDVAPVLRGMRVAGIRDKRTQVVPRAVDPYTRSLVLLFARSVSLCMVDPDMDSLPLSLIDTEALARGPTDTVDSGFFLPSIQMPLLHHVMQTGEGGAPSTPPCDVMSAGEAALILPLILMQACHAATLLPPPSKGGKQGGKGGKKGKGKKQTKGGKGGKGKAVPEAAKALVGVCQWLKGQAETETPEPGLVHPETLDAKGLEKNRQNIQQMRRRFMGVVAKNANALRVAIIHAYQ</sequence>
<gene>
    <name evidence="2" type="ORF">KIPB_007533</name>
</gene>
<keyword evidence="3" id="KW-1185">Reference proteome</keyword>
<dbReference type="EMBL" id="BDIP01002146">
    <property type="protein sequence ID" value="GIQ85802.1"/>
    <property type="molecule type" value="Genomic_DNA"/>
</dbReference>
<accession>A0A9K3CZD0</accession>
<proteinExistence type="predicted"/>
<feature type="region of interest" description="Disordered" evidence="1">
    <location>
        <begin position="334"/>
        <end position="367"/>
    </location>
</feature>
<dbReference type="Proteomes" id="UP000265618">
    <property type="component" value="Unassembled WGS sequence"/>
</dbReference>
<organism evidence="2 3">
    <name type="scientific">Kipferlia bialata</name>
    <dbReference type="NCBI Taxonomy" id="797122"/>
    <lineage>
        <taxon>Eukaryota</taxon>
        <taxon>Metamonada</taxon>
        <taxon>Carpediemonas-like organisms</taxon>
        <taxon>Kipferlia</taxon>
    </lineage>
</organism>
<comment type="caution">
    <text evidence="2">The sequence shown here is derived from an EMBL/GenBank/DDBJ whole genome shotgun (WGS) entry which is preliminary data.</text>
</comment>
<feature type="compositionally biased region" description="Basic residues" evidence="1">
    <location>
        <begin position="347"/>
        <end position="364"/>
    </location>
</feature>
<name>A0A9K3CZD0_9EUKA</name>
<evidence type="ECO:0000256" key="1">
    <source>
        <dbReference type="SAM" id="MobiDB-lite"/>
    </source>
</evidence>
<reference evidence="2 3" key="1">
    <citation type="journal article" date="2018" name="PLoS ONE">
        <title>The draft genome of Kipferlia bialata reveals reductive genome evolution in fornicate parasites.</title>
        <authorList>
            <person name="Tanifuji G."/>
            <person name="Takabayashi S."/>
            <person name="Kume K."/>
            <person name="Takagi M."/>
            <person name="Nakayama T."/>
            <person name="Kamikawa R."/>
            <person name="Inagaki Y."/>
            <person name="Hashimoto T."/>
        </authorList>
    </citation>
    <scope>NUCLEOTIDE SEQUENCE [LARGE SCALE GENOMIC DNA]</scope>
    <source>
        <strain evidence="2">NY0173</strain>
    </source>
</reference>